<comment type="subcellular location">
    <subcellularLocation>
        <location evidence="1">Cell membrane</location>
        <topology evidence="1">Multi-pass membrane protein</topology>
    </subcellularLocation>
</comment>
<keyword evidence="2" id="KW-1003">Cell membrane</keyword>
<evidence type="ECO:0000256" key="6">
    <source>
        <dbReference type="SAM" id="Phobius"/>
    </source>
</evidence>
<evidence type="ECO:0000256" key="1">
    <source>
        <dbReference type="ARBA" id="ARBA00004651"/>
    </source>
</evidence>
<feature type="transmembrane region" description="Helical" evidence="6">
    <location>
        <begin position="428"/>
        <end position="445"/>
    </location>
</feature>
<dbReference type="Gene3D" id="1.20.1250.20">
    <property type="entry name" value="MFS general substrate transporter like domains"/>
    <property type="match status" value="1"/>
</dbReference>
<comment type="caution">
    <text evidence="8">The sequence shown here is derived from an EMBL/GenBank/DDBJ whole genome shotgun (WGS) entry which is preliminary data.</text>
</comment>
<keyword evidence="5 6" id="KW-0472">Membrane</keyword>
<evidence type="ECO:0000256" key="4">
    <source>
        <dbReference type="ARBA" id="ARBA00022989"/>
    </source>
</evidence>
<keyword evidence="9" id="KW-1185">Reference proteome</keyword>
<dbReference type="PROSITE" id="PS50850">
    <property type="entry name" value="MFS"/>
    <property type="match status" value="1"/>
</dbReference>
<feature type="domain" description="Major facilitator superfamily (MFS) profile" evidence="7">
    <location>
        <begin position="185"/>
        <end position="577"/>
    </location>
</feature>
<feature type="transmembrane region" description="Helical" evidence="6">
    <location>
        <begin position="282"/>
        <end position="304"/>
    </location>
</feature>
<dbReference type="Pfam" id="PF07690">
    <property type="entry name" value="MFS_1"/>
    <property type="match status" value="1"/>
</dbReference>
<feature type="transmembrane region" description="Helical" evidence="6">
    <location>
        <begin position="15"/>
        <end position="33"/>
    </location>
</feature>
<feature type="transmembrane region" description="Helical" evidence="6">
    <location>
        <begin position="257"/>
        <end position="276"/>
    </location>
</feature>
<evidence type="ECO:0000256" key="3">
    <source>
        <dbReference type="ARBA" id="ARBA00022692"/>
    </source>
</evidence>
<dbReference type="RefSeq" id="WP_183636058.1">
    <property type="nucleotide sequence ID" value="NZ_BAABLE010000005.1"/>
</dbReference>
<evidence type="ECO:0000313" key="9">
    <source>
        <dbReference type="Proteomes" id="UP000561045"/>
    </source>
</evidence>
<dbReference type="Proteomes" id="UP000561045">
    <property type="component" value="Unassembled WGS sequence"/>
</dbReference>
<proteinExistence type="predicted"/>
<keyword evidence="3 6" id="KW-0812">Transmembrane</keyword>
<feature type="transmembrane region" description="Helical" evidence="6">
    <location>
        <begin position="457"/>
        <end position="479"/>
    </location>
</feature>
<dbReference type="InterPro" id="IPR050189">
    <property type="entry name" value="MFS_Efflux_Transporters"/>
</dbReference>
<dbReference type="AlphaFoldDB" id="A0A840BKS8"/>
<dbReference type="InterPro" id="IPR011701">
    <property type="entry name" value="MFS"/>
</dbReference>
<feature type="transmembrane region" description="Helical" evidence="6">
    <location>
        <begin position="142"/>
        <end position="161"/>
    </location>
</feature>
<dbReference type="PANTHER" id="PTHR43124">
    <property type="entry name" value="PURINE EFFLUX PUMP PBUE"/>
    <property type="match status" value="1"/>
</dbReference>
<evidence type="ECO:0000313" key="8">
    <source>
        <dbReference type="EMBL" id="MBB4014171.1"/>
    </source>
</evidence>
<evidence type="ECO:0000256" key="5">
    <source>
        <dbReference type="ARBA" id="ARBA00023136"/>
    </source>
</evidence>
<dbReference type="SUPFAM" id="SSF103473">
    <property type="entry name" value="MFS general substrate transporter"/>
    <property type="match status" value="1"/>
</dbReference>
<feature type="transmembrane region" description="Helical" evidence="6">
    <location>
        <begin position="540"/>
        <end position="572"/>
    </location>
</feature>
<dbReference type="GO" id="GO:0005886">
    <property type="term" value="C:plasma membrane"/>
    <property type="evidence" value="ECO:0007669"/>
    <property type="project" value="UniProtKB-SubCell"/>
</dbReference>
<dbReference type="InterPro" id="IPR020846">
    <property type="entry name" value="MFS_dom"/>
</dbReference>
<feature type="transmembrane region" description="Helical" evidence="6">
    <location>
        <begin position="225"/>
        <end position="245"/>
    </location>
</feature>
<sequence>MSVAPASPRALQARLMAAILIVVMAGLLAASWATQRAFESGLRPELLRKAAVVGASVGELVGKTLDHGLALRDLVGVEAYLQAVRKQHPELAYLALCDDSGRVLFKSGSPAATAGISVSLTHAARPAGAVEASLSAAFIRQILFESTLDLLVVCLVAVFFTRELLHAITASDPRLGSVGTEGDAVLARVRAPLFLFMLAEELTRAFLPGFSRALLPSTSTLAPDVLVGVPIVVFMLVVALGQPVLASWSERVGHRRAMQWGAALGVCGLGGAALSGGIVDFIAWRALCGLAYAIVFVAGQGFVIAHTDAASRSRGFALFVTAIMVAAVCGPPVGGILADHLGARWGFGAAASLAVAALMVVRTLPRDAQASITAPSRAPVLRDFLRLFRQRSFVVITLLAAVPAKLILAGFCFYLVPVYLLSLGAPPSVAGRALMVYAVVLVLMLPQATRLAERGVAHAHLVGVGLCISSLGGFGLLAWGGVLPVYLAMALLGLGQGLSIAAQSTLLSLACSSEIEAHGSGPVFGVYRLIERLGNASGPLVTGVLVALLGHAAAFATVSAIVLICGLCFVALTGNTRVPVSVGARA</sequence>
<feature type="transmembrane region" description="Helical" evidence="6">
    <location>
        <begin position="392"/>
        <end position="416"/>
    </location>
</feature>
<gene>
    <name evidence="8" type="ORF">GGR36_003517</name>
</gene>
<dbReference type="EMBL" id="JACIET010000002">
    <property type="protein sequence ID" value="MBB4014171.1"/>
    <property type="molecule type" value="Genomic_DNA"/>
</dbReference>
<name>A0A840BKS8_9RHOO</name>
<evidence type="ECO:0000259" key="7">
    <source>
        <dbReference type="PROSITE" id="PS50850"/>
    </source>
</evidence>
<evidence type="ECO:0000256" key="2">
    <source>
        <dbReference type="ARBA" id="ARBA00022475"/>
    </source>
</evidence>
<organism evidence="8 9">
    <name type="scientific">Niveibacterium umoris</name>
    <dbReference type="NCBI Taxonomy" id="1193620"/>
    <lineage>
        <taxon>Bacteria</taxon>
        <taxon>Pseudomonadati</taxon>
        <taxon>Pseudomonadota</taxon>
        <taxon>Betaproteobacteria</taxon>
        <taxon>Rhodocyclales</taxon>
        <taxon>Rhodocyclaceae</taxon>
        <taxon>Niveibacterium</taxon>
    </lineage>
</organism>
<dbReference type="GO" id="GO:0022857">
    <property type="term" value="F:transmembrane transporter activity"/>
    <property type="evidence" value="ECO:0007669"/>
    <property type="project" value="InterPro"/>
</dbReference>
<protein>
    <submittedName>
        <fullName evidence="8">Putative MFS family arabinose efflux permease</fullName>
    </submittedName>
</protein>
<accession>A0A840BKS8</accession>
<reference evidence="8 9" key="1">
    <citation type="submission" date="2020-08" db="EMBL/GenBank/DDBJ databases">
        <title>Genomic Encyclopedia of Type Strains, Phase IV (KMG-IV): sequencing the most valuable type-strain genomes for metagenomic binning, comparative biology and taxonomic classification.</title>
        <authorList>
            <person name="Goeker M."/>
        </authorList>
    </citation>
    <scope>NUCLEOTIDE SEQUENCE [LARGE SCALE GENOMIC DNA]</scope>
    <source>
        <strain evidence="8 9">DSM 106739</strain>
    </source>
</reference>
<keyword evidence="4 6" id="KW-1133">Transmembrane helix</keyword>
<feature type="transmembrane region" description="Helical" evidence="6">
    <location>
        <begin position="343"/>
        <end position="361"/>
    </location>
</feature>
<feature type="transmembrane region" description="Helical" evidence="6">
    <location>
        <begin position="316"/>
        <end position="337"/>
    </location>
</feature>
<dbReference type="InterPro" id="IPR036259">
    <property type="entry name" value="MFS_trans_sf"/>
</dbReference>
<dbReference type="PANTHER" id="PTHR43124:SF3">
    <property type="entry name" value="CHLORAMPHENICOL EFFLUX PUMP RV0191"/>
    <property type="match status" value="1"/>
</dbReference>